<dbReference type="InterPro" id="IPR036872">
    <property type="entry name" value="CH_dom_sf"/>
</dbReference>
<accession>A0A915IKL0</accession>
<organism evidence="4 5">
    <name type="scientific">Romanomermis culicivorax</name>
    <name type="common">Nematode worm</name>
    <dbReference type="NCBI Taxonomy" id="13658"/>
    <lineage>
        <taxon>Eukaryota</taxon>
        <taxon>Metazoa</taxon>
        <taxon>Ecdysozoa</taxon>
        <taxon>Nematoda</taxon>
        <taxon>Enoplea</taxon>
        <taxon>Dorylaimia</taxon>
        <taxon>Mermithida</taxon>
        <taxon>Mermithoidea</taxon>
        <taxon>Mermithidae</taxon>
        <taxon>Romanomermis</taxon>
    </lineage>
</organism>
<dbReference type="SUPFAM" id="SSF47576">
    <property type="entry name" value="Calponin-homology domain, CH-domain"/>
    <property type="match status" value="1"/>
</dbReference>
<dbReference type="GO" id="GO:0051639">
    <property type="term" value="P:actin filament network formation"/>
    <property type="evidence" value="ECO:0007669"/>
    <property type="project" value="TreeGrafter"/>
</dbReference>
<reference evidence="5" key="1">
    <citation type="submission" date="2022-11" db="UniProtKB">
        <authorList>
            <consortium name="WormBaseParasite"/>
        </authorList>
    </citation>
    <scope>IDENTIFICATION</scope>
</reference>
<dbReference type="GO" id="GO:0032432">
    <property type="term" value="C:actin filament bundle"/>
    <property type="evidence" value="ECO:0007669"/>
    <property type="project" value="TreeGrafter"/>
</dbReference>
<keyword evidence="1" id="KW-0677">Repeat</keyword>
<evidence type="ECO:0000313" key="4">
    <source>
        <dbReference type="Proteomes" id="UP000887565"/>
    </source>
</evidence>
<feature type="domain" description="Calponin-homology (CH)" evidence="3">
    <location>
        <begin position="119"/>
        <end position="234"/>
    </location>
</feature>
<dbReference type="GO" id="GO:0051017">
    <property type="term" value="P:actin filament bundle assembly"/>
    <property type="evidence" value="ECO:0007669"/>
    <property type="project" value="InterPro"/>
</dbReference>
<name>A0A915IKL0_ROMCU</name>
<dbReference type="GO" id="GO:0051015">
    <property type="term" value="F:actin filament binding"/>
    <property type="evidence" value="ECO:0007669"/>
    <property type="project" value="InterPro"/>
</dbReference>
<dbReference type="PANTHER" id="PTHR19961">
    <property type="entry name" value="FIMBRIN/PLASTIN"/>
    <property type="match status" value="1"/>
</dbReference>
<protein>
    <submittedName>
        <fullName evidence="5">Calponin-homology (CH) domain-containing protein</fullName>
    </submittedName>
</protein>
<sequence length="234" mass="26169">MIDVGQTVGAKEFEHSATAINCFVKLENKVQLSELQKALEILNVKLPQYEVRNLINERFNSTTADGSISLAELTLLYFDLKSKFDPNFRAKVHKASNVQILSATSEASQAIGIFHSIRNEEQVAFADWINSNLKEDKDLQHLLPLNQTGDDLYEKMVDGLILSKLINLAVPETIDERALNKKKLTAYTKLENLILVVNSARAIGCNIVNIDADDLSKAKKHLVLGLLWQIIRIG</sequence>
<dbReference type="Pfam" id="PF00307">
    <property type="entry name" value="CH"/>
    <property type="match status" value="1"/>
</dbReference>
<dbReference type="PANTHER" id="PTHR19961:SF18">
    <property type="entry name" value="FI19014P1"/>
    <property type="match status" value="1"/>
</dbReference>
<evidence type="ECO:0000259" key="3">
    <source>
        <dbReference type="PROSITE" id="PS50021"/>
    </source>
</evidence>
<evidence type="ECO:0000256" key="1">
    <source>
        <dbReference type="ARBA" id="ARBA00022737"/>
    </source>
</evidence>
<dbReference type="SMART" id="SM00033">
    <property type="entry name" value="CH"/>
    <property type="match status" value="1"/>
</dbReference>
<dbReference type="InterPro" id="IPR001715">
    <property type="entry name" value="CH_dom"/>
</dbReference>
<keyword evidence="4" id="KW-1185">Reference proteome</keyword>
<dbReference type="WBParaSite" id="nRc.2.0.1.t13943-RA">
    <property type="protein sequence ID" value="nRc.2.0.1.t13943-RA"/>
    <property type="gene ID" value="nRc.2.0.1.g13943"/>
</dbReference>
<dbReference type="GO" id="GO:0005884">
    <property type="term" value="C:actin filament"/>
    <property type="evidence" value="ECO:0007669"/>
    <property type="project" value="TreeGrafter"/>
</dbReference>
<dbReference type="Gene3D" id="1.10.418.10">
    <property type="entry name" value="Calponin-like domain"/>
    <property type="match status" value="1"/>
</dbReference>
<proteinExistence type="predicted"/>
<dbReference type="Proteomes" id="UP000887565">
    <property type="component" value="Unplaced"/>
</dbReference>
<evidence type="ECO:0000256" key="2">
    <source>
        <dbReference type="ARBA" id="ARBA00023203"/>
    </source>
</evidence>
<keyword evidence="2" id="KW-0009">Actin-binding</keyword>
<dbReference type="PROSITE" id="PS50021">
    <property type="entry name" value="CH"/>
    <property type="match status" value="1"/>
</dbReference>
<dbReference type="AlphaFoldDB" id="A0A915IKL0"/>
<dbReference type="GO" id="GO:0005737">
    <property type="term" value="C:cytoplasm"/>
    <property type="evidence" value="ECO:0007669"/>
    <property type="project" value="TreeGrafter"/>
</dbReference>
<dbReference type="FunFam" id="1.10.418.10:FF:000016">
    <property type="entry name" value="Probable fimbrin"/>
    <property type="match status" value="1"/>
</dbReference>
<evidence type="ECO:0000313" key="5">
    <source>
        <dbReference type="WBParaSite" id="nRc.2.0.1.t13943-RA"/>
    </source>
</evidence>
<dbReference type="InterPro" id="IPR039959">
    <property type="entry name" value="Fimbrin/Plastin"/>
</dbReference>